<sequence>MLLPAITDALVAEGLEITSALITEKSGEFVVGASVDGSIQLILLNYDNPDLRPAEAWAQLDKVQMTRSGVEAMLGKVYLEAAVSCLGDAIYSNGKMRTYQEVVSTQGAIDCALGAITAFGADATAKKLGTRAKAVMIKVRDSPERFVKLLTDLNFTDDQILRLGARFGVSSKSVRFYIFKLRTRLKLAELQNSDALLKDLEAGDEALVKAFQENVELVDAWKAVRDLPESVRTNTSNLENLNKALKQDGYGVDYFEDLLKSKENPQNFIDDYVSKIGDNGKFVDNTLETDYTSYIARKAKEDKPPRDRADWNHTRDYMLNDSPLARGNNFNRKAWENEWYPAWEVRLDNGKFIDGYNPFTKEIVSRKATDLIDVSESTFRGYLDELVRKYAPPKKITTKKQGAIYDQLRANPDLPLDSKLILEIPESNKSFYDIERYTQIASEKGVLIKFAPE</sequence>
<dbReference type="OrthoDB" id="1375493at2"/>
<protein>
    <submittedName>
        <fullName evidence="1">Uncharacterized protein</fullName>
    </submittedName>
</protein>
<dbReference type="RefSeq" id="WP_115867062.1">
    <property type="nucleotide sequence ID" value="NZ_QREG01000003.1"/>
</dbReference>
<proteinExistence type="predicted"/>
<gene>
    <name evidence="1" type="ORF">C7460_103306</name>
</gene>
<organism evidence="1 2">
    <name type="scientific">Marinoscillum furvescens DSM 4134</name>
    <dbReference type="NCBI Taxonomy" id="1122208"/>
    <lineage>
        <taxon>Bacteria</taxon>
        <taxon>Pseudomonadati</taxon>
        <taxon>Bacteroidota</taxon>
        <taxon>Cytophagia</taxon>
        <taxon>Cytophagales</taxon>
        <taxon>Reichenbachiellaceae</taxon>
        <taxon>Marinoscillum</taxon>
    </lineage>
</organism>
<dbReference type="Proteomes" id="UP000256779">
    <property type="component" value="Unassembled WGS sequence"/>
</dbReference>
<evidence type="ECO:0000313" key="2">
    <source>
        <dbReference type="Proteomes" id="UP000256779"/>
    </source>
</evidence>
<keyword evidence="2" id="KW-1185">Reference proteome</keyword>
<evidence type="ECO:0000313" key="1">
    <source>
        <dbReference type="EMBL" id="REE01788.1"/>
    </source>
</evidence>
<accession>A0A3D9L6K5</accession>
<name>A0A3D9L6K5_MARFU</name>
<reference evidence="1 2" key="1">
    <citation type="submission" date="2018-07" db="EMBL/GenBank/DDBJ databases">
        <title>Genomic Encyclopedia of Type Strains, Phase IV (KMG-IV): sequencing the most valuable type-strain genomes for metagenomic binning, comparative biology and taxonomic classification.</title>
        <authorList>
            <person name="Goeker M."/>
        </authorList>
    </citation>
    <scope>NUCLEOTIDE SEQUENCE [LARGE SCALE GENOMIC DNA]</scope>
    <source>
        <strain evidence="1 2">DSM 4134</strain>
    </source>
</reference>
<dbReference type="AlphaFoldDB" id="A0A3D9L6K5"/>
<comment type="caution">
    <text evidence="1">The sequence shown here is derived from an EMBL/GenBank/DDBJ whole genome shotgun (WGS) entry which is preliminary data.</text>
</comment>
<dbReference type="EMBL" id="QREG01000003">
    <property type="protein sequence ID" value="REE01788.1"/>
    <property type="molecule type" value="Genomic_DNA"/>
</dbReference>